<dbReference type="PROSITE" id="PS50076">
    <property type="entry name" value="DNAJ_2"/>
    <property type="match status" value="1"/>
</dbReference>
<dbReference type="PANTHER" id="PTHR24074">
    <property type="entry name" value="CO-CHAPERONE PROTEIN DJLA"/>
    <property type="match status" value="1"/>
</dbReference>
<feature type="domain" description="J" evidence="2">
    <location>
        <begin position="9"/>
        <end position="109"/>
    </location>
</feature>
<gene>
    <name evidence="3" type="primary">dnaJ_2</name>
    <name evidence="3" type="ORF">DIS24_g8043</name>
</gene>
<dbReference type="Proteomes" id="UP001175001">
    <property type="component" value="Unassembled WGS sequence"/>
</dbReference>
<sequence length="253" mass="28706">MANPSEQPDHYATLGIPPTASLPDIRRAYHAQALLHHPDRNRDQTAVATERFQQVRHVSPTRNKRAIIHHHHRRHHHHTSTNPSAPFQISLAWQTLSSTASKRDYDLSRPSAPSSSPPPSDPPPPTTSPSSNPHTRLCLLRAQLAHLDALDAEHARARQLRAAAAAAASPSWPWKWRPPAPATEEEEARLGVERLERAAVRRVKLVEVEELELVVGREEKEEKGVREKKKEKGVREKKKEKGVREKEEEERKR</sequence>
<accession>A0AA40CQ85</accession>
<evidence type="ECO:0000313" key="3">
    <source>
        <dbReference type="EMBL" id="KAK0645289.1"/>
    </source>
</evidence>
<dbReference type="SUPFAM" id="SSF46565">
    <property type="entry name" value="Chaperone J-domain"/>
    <property type="match status" value="1"/>
</dbReference>
<keyword evidence="4" id="KW-1185">Reference proteome</keyword>
<comment type="caution">
    <text evidence="3">The sequence shown here is derived from an EMBL/GenBank/DDBJ whole genome shotgun (WGS) entry which is preliminary data.</text>
</comment>
<dbReference type="InterPro" id="IPR001623">
    <property type="entry name" value="DnaJ_domain"/>
</dbReference>
<dbReference type="InterPro" id="IPR050817">
    <property type="entry name" value="DjlA_DnaK_co-chaperone"/>
</dbReference>
<dbReference type="SMART" id="SM00271">
    <property type="entry name" value="DnaJ"/>
    <property type="match status" value="1"/>
</dbReference>
<evidence type="ECO:0000259" key="2">
    <source>
        <dbReference type="PROSITE" id="PS50076"/>
    </source>
</evidence>
<evidence type="ECO:0000313" key="4">
    <source>
        <dbReference type="Proteomes" id="UP001175001"/>
    </source>
</evidence>
<dbReference type="CDD" id="cd06257">
    <property type="entry name" value="DnaJ"/>
    <property type="match status" value="1"/>
</dbReference>
<protein>
    <submittedName>
        <fullName evidence="3">Chaperone protein DnaJ</fullName>
    </submittedName>
</protein>
<dbReference type="AlphaFoldDB" id="A0AA40CQ85"/>
<feature type="region of interest" description="Disordered" evidence="1">
    <location>
        <begin position="101"/>
        <end position="134"/>
    </location>
</feature>
<name>A0AA40CQ85_9PEZI</name>
<evidence type="ECO:0000256" key="1">
    <source>
        <dbReference type="SAM" id="MobiDB-lite"/>
    </source>
</evidence>
<dbReference type="EMBL" id="JAUJDW010000055">
    <property type="protein sequence ID" value="KAK0645289.1"/>
    <property type="molecule type" value="Genomic_DNA"/>
</dbReference>
<organism evidence="3 4">
    <name type="scientific">Lasiodiplodia hormozganensis</name>
    <dbReference type="NCBI Taxonomy" id="869390"/>
    <lineage>
        <taxon>Eukaryota</taxon>
        <taxon>Fungi</taxon>
        <taxon>Dikarya</taxon>
        <taxon>Ascomycota</taxon>
        <taxon>Pezizomycotina</taxon>
        <taxon>Dothideomycetes</taxon>
        <taxon>Dothideomycetes incertae sedis</taxon>
        <taxon>Botryosphaeriales</taxon>
        <taxon>Botryosphaeriaceae</taxon>
        <taxon>Lasiodiplodia</taxon>
    </lineage>
</organism>
<reference evidence="3" key="1">
    <citation type="submission" date="2023-06" db="EMBL/GenBank/DDBJ databases">
        <title>Multi-omics analyses reveal the molecular pathogenesis toolkit of Lasiodiplodia hormozganensis, a cross-kingdom pathogen.</title>
        <authorList>
            <person name="Felix C."/>
            <person name="Meneses R."/>
            <person name="Goncalves M.F.M."/>
            <person name="Tilleman L."/>
            <person name="Duarte A.S."/>
            <person name="Jorrin-Novo J.V."/>
            <person name="Van De Peer Y."/>
            <person name="Deforce D."/>
            <person name="Van Nieuwerburgh F."/>
            <person name="Esteves A.C."/>
            <person name="Alves A."/>
        </authorList>
    </citation>
    <scope>NUCLEOTIDE SEQUENCE</scope>
    <source>
        <strain evidence="3">CBS 339.90</strain>
    </source>
</reference>
<proteinExistence type="predicted"/>
<dbReference type="PRINTS" id="PR00625">
    <property type="entry name" value="JDOMAIN"/>
</dbReference>
<dbReference type="InterPro" id="IPR036869">
    <property type="entry name" value="J_dom_sf"/>
</dbReference>
<dbReference type="Pfam" id="PF00226">
    <property type="entry name" value="DnaJ"/>
    <property type="match status" value="1"/>
</dbReference>
<dbReference type="Gene3D" id="1.10.287.110">
    <property type="entry name" value="DnaJ domain"/>
    <property type="match status" value="1"/>
</dbReference>
<feature type="compositionally biased region" description="Pro residues" evidence="1">
    <location>
        <begin position="115"/>
        <end position="127"/>
    </location>
</feature>
<feature type="region of interest" description="Disordered" evidence="1">
    <location>
        <begin position="216"/>
        <end position="253"/>
    </location>
</feature>